<organism evidence="1 2">
    <name type="scientific">Staphylococcus cohnii</name>
    <dbReference type="NCBI Taxonomy" id="29382"/>
    <lineage>
        <taxon>Bacteria</taxon>
        <taxon>Bacillati</taxon>
        <taxon>Bacillota</taxon>
        <taxon>Bacilli</taxon>
        <taxon>Bacillales</taxon>
        <taxon>Staphylococcaceae</taxon>
        <taxon>Staphylococcus</taxon>
        <taxon>Staphylococcus cohnii species complex</taxon>
    </lineage>
</organism>
<dbReference type="Proteomes" id="UP000241208">
    <property type="component" value="Unassembled WGS sequence"/>
</dbReference>
<dbReference type="EMBL" id="PYZR01000291">
    <property type="protein sequence ID" value="PTF60308.1"/>
    <property type="molecule type" value="Genomic_DNA"/>
</dbReference>
<evidence type="ECO:0000313" key="2">
    <source>
        <dbReference type="Proteomes" id="UP000241208"/>
    </source>
</evidence>
<dbReference type="AlphaFoldDB" id="A0A2T4LP32"/>
<reference evidence="1 2" key="1">
    <citation type="journal article" date="2016" name="Front. Microbiol.">
        <title>Comprehensive Phylogenetic Analysis of Bovine Non-aureus Staphylococci Species Based on Whole-Genome Sequencing.</title>
        <authorList>
            <person name="Naushad S."/>
            <person name="Barkema H.W."/>
            <person name="Luby C."/>
            <person name="Condas L.A."/>
            <person name="Nobrega D.B."/>
            <person name="Carson D.A."/>
            <person name="De Buck J."/>
        </authorList>
    </citation>
    <scope>NUCLEOTIDE SEQUENCE [LARGE SCALE GENOMIC DNA]</scope>
    <source>
        <strain evidence="1 2">SNUC 3829</strain>
    </source>
</reference>
<protein>
    <submittedName>
        <fullName evidence="1">Uncharacterized protein</fullName>
    </submittedName>
</protein>
<proteinExistence type="predicted"/>
<name>A0A2T4LP32_9STAP</name>
<comment type="caution">
    <text evidence="1">The sequence shown here is derived from an EMBL/GenBank/DDBJ whole genome shotgun (WGS) entry which is preliminary data.</text>
</comment>
<gene>
    <name evidence="1" type="ORF">BUY34_13155</name>
</gene>
<evidence type="ECO:0000313" key="1">
    <source>
        <dbReference type="EMBL" id="PTF60308.1"/>
    </source>
</evidence>
<sequence>MPNQSATCIVLSADYDSSIELNYSYESMYKNESESVTIDLSTTNKELYTKFEKLNSEFENELLTALNQLYSKI</sequence>
<dbReference type="RefSeq" id="WP_107523783.1">
    <property type="nucleotide sequence ID" value="NZ_JABXWZ010000008.1"/>
</dbReference>
<accession>A0A2T4LP32</accession>